<proteinExistence type="inferred from homology"/>
<evidence type="ECO:0000256" key="2">
    <source>
        <dbReference type="ARBA" id="ARBA00022729"/>
    </source>
</evidence>
<dbReference type="EMBL" id="JASZYV010000001">
    <property type="protein sequence ID" value="MDM0044188.1"/>
    <property type="molecule type" value="Genomic_DNA"/>
</dbReference>
<evidence type="ECO:0000313" key="4">
    <source>
        <dbReference type="EMBL" id="MDM0044188.1"/>
    </source>
</evidence>
<gene>
    <name evidence="4" type="primary">phnD</name>
    <name evidence="4" type="ORF">QTH91_06815</name>
</gene>
<feature type="chain" id="PRO_5045958833" evidence="3">
    <location>
        <begin position="23"/>
        <end position="317"/>
    </location>
</feature>
<name>A0ABT7N8C0_9BURK</name>
<organism evidence="4 5">
    <name type="scientific">Variovorax dokdonensis</name>
    <dbReference type="NCBI Taxonomy" id="344883"/>
    <lineage>
        <taxon>Bacteria</taxon>
        <taxon>Pseudomonadati</taxon>
        <taxon>Pseudomonadota</taxon>
        <taxon>Betaproteobacteria</taxon>
        <taxon>Burkholderiales</taxon>
        <taxon>Comamonadaceae</taxon>
        <taxon>Variovorax</taxon>
    </lineage>
</organism>
<dbReference type="SUPFAM" id="SSF53850">
    <property type="entry name" value="Periplasmic binding protein-like II"/>
    <property type="match status" value="1"/>
</dbReference>
<keyword evidence="5" id="KW-1185">Reference proteome</keyword>
<dbReference type="Gene3D" id="1.20.58.90">
    <property type="match status" value="1"/>
</dbReference>
<protein>
    <submittedName>
        <fullName evidence="4">Phosphonate ABC transporter substrate-binding protein</fullName>
    </submittedName>
</protein>
<dbReference type="Gene3D" id="3.40.190.10">
    <property type="entry name" value="Periplasmic binding protein-like II"/>
    <property type="match status" value="2"/>
</dbReference>
<accession>A0ABT7N8C0</accession>
<dbReference type="Pfam" id="PF12974">
    <property type="entry name" value="Phosphonate-bd"/>
    <property type="match status" value="1"/>
</dbReference>
<dbReference type="NCBIfam" id="TIGR03431">
    <property type="entry name" value="PhnD"/>
    <property type="match status" value="1"/>
</dbReference>
<dbReference type="InterPro" id="IPR005770">
    <property type="entry name" value="PhnD"/>
</dbReference>
<dbReference type="NCBIfam" id="TIGR01098">
    <property type="entry name" value="3A0109s03R"/>
    <property type="match status" value="1"/>
</dbReference>
<dbReference type="RefSeq" id="WP_286659247.1">
    <property type="nucleotide sequence ID" value="NZ_JASZYV010000001.1"/>
</dbReference>
<dbReference type="Proteomes" id="UP001174908">
    <property type="component" value="Unassembled WGS sequence"/>
</dbReference>
<evidence type="ECO:0000256" key="3">
    <source>
        <dbReference type="SAM" id="SignalP"/>
    </source>
</evidence>
<evidence type="ECO:0000313" key="5">
    <source>
        <dbReference type="Proteomes" id="UP001174908"/>
    </source>
</evidence>
<dbReference type="InterPro" id="IPR017797">
    <property type="entry name" value="Phosphnate-bd"/>
</dbReference>
<comment type="caution">
    <text evidence="4">The sequence shown here is derived from an EMBL/GenBank/DDBJ whole genome shotgun (WGS) entry which is preliminary data.</text>
</comment>
<dbReference type="PANTHER" id="PTHR35841">
    <property type="entry name" value="PHOSPHONATES-BINDING PERIPLASMIC PROTEIN"/>
    <property type="match status" value="1"/>
</dbReference>
<dbReference type="PANTHER" id="PTHR35841:SF1">
    <property type="entry name" value="PHOSPHONATES-BINDING PERIPLASMIC PROTEIN"/>
    <property type="match status" value="1"/>
</dbReference>
<keyword evidence="2 3" id="KW-0732">Signal</keyword>
<sequence>MHKLRSLAIAALVVTSAAAANAQEINFGIIATDTASTQRERWEPFFRDMEKKTGLTVKSFYAPDYAGVIEAMRFNKIQVAWYGNKSAMEAVDRANGEVFAQVMYADGTFGYKGLLITRQDSALKSLDDVFANGKNLNFGIGDPNSTSGFLVPTFYLFAKNKIDYRTAFKTIRNASHGANIQAVLAKQIDVATNNTEEIDKLKASKPELASQLRVLWESPLIPSDPFVWRKDLDPAVKAKLKTFVINYAKSDPEEKAILKNIYNYGGFRASDNDQLIPIRQLELFKERSKVEHDAALDDATRAKRLADIDGRLAALKL</sequence>
<reference evidence="4" key="1">
    <citation type="submission" date="2023-06" db="EMBL/GenBank/DDBJ databases">
        <authorList>
            <person name="Jiang Y."/>
            <person name="Liu Q."/>
        </authorList>
    </citation>
    <scope>NUCLEOTIDE SEQUENCE</scope>
    <source>
        <strain evidence="4">CGMCC 1.12089</strain>
    </source>
</reference>
<evidence type="ECO:0000256" key="1">
    <source>
        <dbReference type="ARBA" id="ARBA00007162"/>
    </source>
</evidence>
<feature type="signal peptide" evidence="3">
    <location>
        <begin position="1"/>
        <end position="22"/>
    </location>
</feature>
<comment type="similarity">
    <text evidence="1">Belongs to the phosphate/phosphite/phosphonate binding protein family.</text>
</comment>